<evidence type="ECO:0000256" key="2">
    <source>
        <dbReference type="SAM" id="SignalP"/>
    </source>
</evidence>
<dbReference type="OrthoDB" id="4074350at2759"/>
<gene>
    <name evidence="4" type="ORF">M436DRAFT_36125</name>
</gene>
<keyword evidence="2" id="KW-0732">Signal</keyword>
<dbReference type="Gene3D" id="2.40.70.10">
    <property type="entry name" value="Acid Proteases"/>
    <property type="match status" value="1"/>
</dbReference>
<reference evidence="4 5" key="1">
    <citation type="journal article" date="2014" name="BMC Genomics">
        <title>Genome sequencing of four Aureobasidium pullulans varieties: biotechnological potential, stress tolerance, and description of new species.</title>
        <authorList>
            <person name="Gostin Ar C."/>
            <person name="Ohm R.A."/>
            <person name="Kogej T."/>
            <person name="Sonjak S."/>
            <person name="Turk M."/>
            <person name="Zajc J."/>
            <person name="Zalar P."/>
            <person name="Grube M."/>
            <person name="Sun H."/>
            <person name="Han J."/>
            <person name="Sharma A."/>
            <person name="Chiniquy J."/>
            <person name="Ngan C.Y."/>
            <person name="Lipzen A."/>
            <person name="Barry K."/>
            <person name="Grigoriev I.V."/>
            <person name="Gunde-Cimerman N."/>
        </authorList>
    </citation>
    <scope>NUCLEOTIDE SEQUENCE [LARGE SCALE GENOMIC DNA]</scope>
    <source>
        <strain evidence="4 5">CBS 147.97</strain>
    </source>
</reference>
<feature type="chain" id="PRO_5001701893" description="Peptidase A1 domain-containing protein" evidence="2">
    <location>
        <begin position="17"/>
        <end position="568"/>
    </location>
</feature>
<keyword evidence="1" id="KW-0812">Transmembrane</keyword>
<dbReference type="SUPFAM" id="SSF50630">
    <property type="entry name" value="Acid proteases"/>
    <property type="match status" value="1"/>
</dbReference>
<sequence>MSHVLLIGIFFVGASANVPRSLNFNTTVGPDGPWNALVQTVSWPQQNITLLPSLTKTNLIVHSDACSDPSSACPQSQSTLWTGLEGSWSWMNSTAFDASTWDSSLHPLNISGQVSYISDRITLEGPGDGNPYLDFIANAIDQDINVNFASESAWYTLNTGFFSLSGAEQHIEYTSVNGSNVSLNTTLASAYIQDAISAPFYGLHIGSASNSVPVPGSLVLGGYDKSRCLTSPIVSDTDVFDLTDIGLGVASGDSPFPKDSQLPVRRLLQISGASSIKAYPNPGVPYFYLPQETCDAVTEHLPVDFNETLGLYIWNTSAPAYQDIITSPSYLSFDFQSGESTNTIYLPFALLNLTLEWPLVDASTQYFPCSPYQSPDGRFHLGRAFLQGAFMAQNWQTGKLMLAQAPGPDLSDMSLATISANDTSVSPMIKAPSWDSTWASKLKAFHRNDSASGNGNTVTADHSHGPSTGAIAGIVVGVVAALLLLAGACWASFRRRKTSSTTFDDDEKSLPHLVEMCDTVSSASSLPSEVWAPGKHGLTMDPVEMDAATINELYGSSVGGSKRDETRM</sequence>
<dbReference type="PROSITE" id="PS51767">
    <property type="entry name" value="PEPTIDASE_A1"/>
    <property type="match status" value="1"/>
</dbReference>
<dbReference type="RefSeq" id="XP_013431789.1">
    <property type="nucleotide sequence ID" value="XM_013576335.1"/>
</dbReference>
<feature type="domain" description="Peptidase A1" evidence="3">
    <location>
        <begin position="35"/>
        <end position="403"/>
    </location>
</feature>
<dbReference type="Proteomes" id="UP000027730">
    <property type="component" value="Unassembled WGS sequence"/>
</dbReference>
<dbReference type="STRING" id="1043004.A0A074WXN5"/>
<dbReference type="HOGENOM" id="CLU_029272_1_1_1"/>
<dbReference type="InterPro" id="IPR033121">
    <property type="entry name" value="PEPTIDASE_A1"/>
</dbReference>
<feature type="transmembrane region" description="Helical" evidence="1">
    <location>
        <begin position="470"/>
        <end position="493"/>
    </location>
</feature>
<keyword evidence="1" id="KW-1133">Transmembrane helix</keyword>
<evidence type="ECO:0000259" key="3">
    <source>
        <dbReference type="PROSITE" id="PS51767"/>
    </source>
</evidence>
<evidence type="ECO:0000313" key="4">
    <source>
        <dbReference type="EMBL" id="KEQ78000.1"/>
    </source>
</evidence>
<feature type="signal peptide" evidence="2">
    <location>
        <begin position="1"/>
        <end position="16"/>
    </location>
</feature>
<protein>
    <recommendedName>
        <fullName evidence="3">Peptidase A1 domain-containing protein</fullName>
    </recommendedName>
</protein>
<name>A0A074WXN5_9PEZI</name>
<dbReference type="InterPro" id="IPR021109">
    <property type="entry name" value="Peptidase_aspartic_dom_sf"/>
</dbReference>
<dbReference type="AlphaFoldDB" id="A0A074WXN5"/>
<evidence type="ECO:0000313" key="5">
    <source>
        <dbReference type="Proteomes" id="UP000027730"/>
    </source>
</evidence>
<keyword evidence="1" id="KW-0472">Membrane</keyword>
<dbReference type="GeneID" id="25408566"/>
<keyword evidence="5" id="KW-1185">Reference proteome</keyword>
<proteinExistence type="predicted"/>
<dbReference type="EMBL" id="KL584702">
    <property type="protein sequence ID" value="KEQ78000.1"/>
    <property type="molecule type" value="Genomic_DNA"/>
</dbReference>
<evidence type="ECO:0000256" key="1">
    <source>
        <dbReference type="SAM" id="Phobius"/>
    </source>
</evidence>
<organism evidence="4 5">
    <name type="scientific">Aureobasidium namibiae CBS 147.97</name>
    <dbReference type="NCBI Taxonomy" id="1043004"/>
    <lineage>
        <taxon>Eukaryota</taxon>
        <taxon>Fungi</taxon>
        <taxon>Dikarya</taxon>
        <taxon>Ascomycota</taxon>
        <taxon>Pezizomycotina</taxon>
        <taxon>Dothideomycetes</taxon>
        <taxon>Dothideomycetidae</taxon>
        <taxon>Dothideales</taxon>
        <taxon>Saccotheciaceae</taxon>
        <taxon>Aureobasidium</taxon>
    </lineage>
</organism>
<accession>A0A074WXN5</accession>